<proteinExistence type="inferred from homology"/>
<dbReference type="Pfam" id="PF08281">
    <property type="entry name" value="Sigma70_r4_2"/>
    <property type="match status" value="1"/>
</dbReference>
<feature type="domain" description="RNA polymerase sigma-70 region 2" evidence="5">
    <location>
        <begin position="25"/>
        <end position="88"/>
    </location>
</feature>
<evidence type="ECO:0000313" key="7">
    <source>
        <dbReference type="EMBL" id="WEK35518.1"/>
    </source>
</evidence>
<comment type="similarity">
    <text evidence="1">Belongs to the sigma-70 factor family. ECF subfamily.</text>
</comment>
<feature type="domain" description="RNA polymerase sigma factor 70 region 4 type 2" evidence="6">
    <location>
        <begin position="125"/>
        <end position="171"/>
    </location>
</feature>
<keyword evidence="3" id="KW-0731">Sigma factor</keyword>
<evidence type="ECO:0000256" key="3">
    <source>
        <dbReference type="ARBA" id="ARBA00023082"/>
    </source>
</evidence>
<dbReference type="InterPro" id="IPR036388">
    <property type="entry name" value="WH-like_DNA-bd_sf"/>
</dbReference>
<dbReference type="GO" id="GO:0006352">
    <property type="term" value="P:DNA-templated transcription initiation"/>
    <property type="evidence" value="ECO:0007669"/>
    <property type="project" value="InterPro"/>
</dbReference>
<dbReference type="PANTHER" id="PTHR43133">
    <property type="entry name" value="RNA POLYMERASE ECF-TYPE SIGMA FACTO"/>
    <property type="match status" value="1"/>
</dbReference>
<protein>
    <submittedName>
        <fullName evidence="7">Sigma-70 family RNA polymerase sigma factor</fullName>
    </submittedName>
</protein>
<evidence type="ECO:0000259" key="5">
    <source>
        <dbReference type="Pfam" id="PF04542"/>
    </source>
</evidence>
<dbReference type="InterPro" id="IPR013324">
    <property type="entry name" value="RNA_pol_sigma_r3/r4-like"/>
</dbReference>
<dbReference type="Gene3D" id="1.10.10.10">
    <property type="entry name" value="Winged helix-like DNA-binding domain superfamily/Winged helix DNA-binding domain"/>
    <property type="match status" value="1"/>
</dbReference>
<sequence length="202" mass="23029">MSCYTDEISVLKDLARGDIEAFNYLYHKYHQRIYANIFKVVSVPDSAQDILQEVFMTLWNKREQLGNTENIGSWLFVVSYNKAISHLRAIIKLTTTGLDEIIENTLLADESSTHTEQTYSLQLALLHEAVDTLPSRKREVFKLCHYEGRSYDEVASMLGISVQSVKDYLKQSTAMIRSYVNNQRIRKESITVLGLIAVLAGS</sequence>
<dbReference type="Gene3D" id="1.10.1740.10">
    <property type="match status" value="1"/>
</dbReference>
<keyword evidence="4" id="KW-0804">Transcription</keyword>
<dbReference type="InterPro" id="IPR013325">
    <property type="entry name" value="RNA_pol_sigma_r2"/>
</dbReference>
<evidence type="ECO:0000313" key="8">
    <source>
        <dbReference type="Proteomes" id="UP001220610"/>
    </source>
</evidence>
<gene>
    <name evidence="7" type="ORF">P0Y53_23750</name>
</gene>
<dbReference type="EMBL" id="CP119311">
    <property type="protein sequence ID" value="WEK35518.1"/>
    <property type="molecule type" value="Genomic_DNA"/>
</dbReference>
<evidence type="ECO:0000256" key="4">
    <source>
        <dbReference type="ARBA" id="ARBA00023163"/>
    </source>
</evidence>
<evidence type="ECO:0000256" key="1">
    <source>
        <dbReference type="ARBA" id="ARBA00010641"/>
    </source>
</evidence>
<dbReference type="CDD" id="cd06171">
    <property type="entry name" value="Sigma70_r4"/>
    <property type="match status" value="1"/>
</dbReference>
<evidence type="ECO:0000259" key="6">
    <source>
        <dbReference type="Pfam" id="PF08281"/>
    </source>
</evidence>
<dbReference type="InterPro" id="IPR039425">
    <property type="entry name" value="RNA_pol_sigma-70-like"/>
</dbReference>
<dbReference type="InterPro" id="IPR014284">
    <property type="entry name" value="RNA_pol_sigma-70_dom"/>
</dbReference>
<dbReference type="GO" id="GO:0003677">
    <property type="term" value="F:DNA binding"/>
    <property type="evidence" value="ECO:0007669"/>
    <property type="project" value="InterPro"/>
</dbReference>
<dbReference type="AlphaFoldDB" id="A0AAJ5WTT9"/>
<keyword evidence="2" id="KW-0805">Transcription regulation</keyword>
<dbReference type="SUPFAM" id="SSF88946">
    <property type="entry name" value="Sigma2 domain of RNA polymerase sigma factors"/>
    <property type="match status" value="1"/>
</dbReference>
<dbReference type="Pfam" id="PF04542">
    <property type="entry name" value="Sigma70_r2"/>
    <property type="match status" value="1"/>
</dbReference>
<dbReference type="Proteomes" id="UP001220610">
    <property type="component" value="Chromosome"/>
</dbReference>
<dbReference type="PANTHER" id="PTHR43133:SF46">
    <property type="entry name" value="RNA POLYMERASE SIGMA-70 FACTOR ECF SUBFAMILY"/>
    <property type="match status" value="1"/>
</dbReference>
<accession>A0AAJ5WTT9</accession>
<dbReference type="NCBIfam" id="TIGR02937">
    <property type="entry name" value="sigma70-ECF"/>
    <property type="match status" value="1"/>
</dbReference>
<name>A0AAJ5WTT9_9BACT</name>
<organism evidence="7 8">
    <name type="scientific">Candidatus Pseudobacter hemicellulosilyticus</name>
    <dbReference type="NCBI Taxonomy" id="3121375"/>
    <lineage>
        <taxon>Bacteria</taxon>
        <taxon>Pseudomonadati</taxon>
        <taxon>Bacteroidota</taxon>
        <taxon>Chitinophagia</taxon>
        <taxon>Chitinophagales</taxon>
        <taxon>Chitinophagaceae</taxon>
        <taxon>Pseudobacter</taxon>
    </lineage>
</organism>
<reference evidence="7" key="1">
    <citation type="submission" date="2023-03" db="EMBL/GenBank/DDBJ databases">
        <title>Andean soil-derived lignocellulolytic bacterial consortium as a source of novel taxa and putative plastic-active enzymes.</title>
        <authorList>
            <person name="Diaz-Garcia L."/>
            <person name="Chuvochina M."/>
            <person name="Feuerriegel G."/>
            <person name="Bunk B."/>
            <person name="Sproer C."/>
            <person name="Streit W.R."/>
            <person name="Rodriguez L.M."/>
            <person name="Overmann J."/>
            <person name="Jimenez D.J."/>
        </authorList>
    </citation>
    <scope>NUCLEOTIDE SEQUENCE</scope>
    <source>
        <strain evidence="7">MAG 7</strain>
    </source>
</reference>
<dbReference type="InterPro" id="IPR013249">
    <property type="entry name" value="RNA_pol_sigma70_r4_t2"/>
</dbReference>
<dbReference type="GO" id="GO:0016987">
    <property type="term" value="F:sigma factor activity"/>
    <property type="evidence" value="ECO:0007669"/>
    <property type="project" value="UniProtKB-KW"/>
</dbReference>
<dbReference type="SUPFAM" id="SSF88659">
    <property type="entry name" value="Sigma3 and sigma4 domains of RNA polymerase sigma factors"/>
    <property type="match status" value="1"/>
</dbReference>
<dbReference type="InterPro" id="IPR007627">
    <property type="entry name" value="RNA_pol_sigma70_r2"/>
</dbReference>
<evidence type="ECO:0000256" key="2">
    <source>
        <dbReference type="ARBA" id="ARBA00023015"/>
    </source>
</evidence>